<dbReference type="EMBL" id="JH600070">
    <property type="protein sequence ID" value="EIJ42166.1"/>
    <property type="molecule type" value="Genomic_DNA"/>
</dbReference>
<dbReference type="Gene3D" id="1.10.287.130">
    <property type="match status" value="1"/>
</dbReference>
<dbReference type="InterPro" id="IPR005467">
    <property type="entry name" value="His_kinase_dom"/>
</dbReference>
<name>I3CEX3_9GAMM</name>
<dbReference type="PANTHER" id="PTHR43642:SF1">
    <property type="entry name" value="HYBRID SIGNAL TRANSDUCTION HISTIDINE KINASE G"/>
    <property type="match status" value="1"/>
</dbReference>
<dbReference type="InterPro" id="IPR003661">
    <property type="entry name" value="HisK_dim/P_dom"/>
</dbReference>
<evidence type="ECO:0000256" key="11">
    <source>
        <dbReference type="PROSITE-ProRule" id="PRU00169"/>
    </source>
</evidence>
<feature type="coiled-coil region" evidence="12">
    <location>
        <begin position="1505"/>
        <end position="1550"/>
    </location>
</feature>
<dbReference type="CDD" id="cd16922">
    <property type="entry name" value="HATPase_EvgS-ArcB-TorS-like"/>
    <property type="match status" value="1"/>
</dbReference>
<dbReference type="InterPro" id="IPR036097">
    <property type="entry name" value="HisK_dim/P_sf"/>
</dbReference>
<dbReference type="eggNOG" id="COG2205">
    <property type="taxonomic scope" value="Bacteria"/>
</dbReference>
<feature type="domain" description="Protein kinase" evidence="13">
    <location>
        <begin position="3"/>
        <end position="267"/>
    </location>
</feature>
<evidence type="ECO:0000256" key="1">
    <source>
        <dbReference type="ARBA" id="ARBA00000085"/>
    </source>
</evidence>
<dbReference type="SMART" id="SM00387">
    <property type="entry name" value="HATPase_c"/>
    <property type="match status" value="1"/>
</dbReference>
<dbReference type="PANTHER" id="PTHR43642">
    <property type="entry name" value="HYBRID SIGNAL TRANSDUCTION HISTIDINE KINASE G"/>
    <property type="match status" value="1"/>
</dbReference>
<evidence type="ECO:0000256" key="4">
    <source>
        <dbReference type="ARBA" id="ARBA00022679"/>
    </source>
</evidence>
<keyword evidence="4" id="KW-0808">Transferase</keyword>
<dbReference type="Pfam" id="PF00072">
    <property type="entry name" value="Response_reg"/>
    <property type="match status" value="1"/>
</dbReference>
<evidence type="ECO:0000256" key="9">
    <source>
        <dbReference type="ARBA" id="ARBA00064003"/>
    </source>
</evidence>
<dbReference type="Gene3D" id="3.40.50.300">
    <property type="entry name" value="P-loop containing nucleotide triphosphate hydrolases"/>
    <property type="match status" value="1"/>
</dbReference>
<evidence type="ECO:0000256" key="5">
    <source>
        <dbReference type="ARBA" id="ARBA00022741"/>
    </source>
</evidence>
<dbReference type="SUPFAM" id="SSF52172">
    <property type="entry name" value="CheY-like"/>
    <property type="match status" value="2"/>
</dbReference>
<dbReference type="InterPro" id="IPR041664">
    <property type="entry name" value="AAA_16"/>
</dbReference>
<evidence type="ECO:0000313" key="17">
    <source>
        <dbReference type="Proteomes" id="UP000005744"/>
    </source>
</evidence>
<dbReference type="InterPro" id="IPR001789">
    <property type="entry name" value="Sig_transdc_resp-reg_receiver"/>
</dbReference>
<keyword evidence="6" id="KW-0418">Kinase</keyword>
<evidence type="ECO:0000256" key="10">
    <source>
        <dbReference type="ARBA" id="ARBA00068150"/>
    </source>
</evidence>
<dbReference type="InterPro" id="IPR011009">
    <property type="entry name" value="Kinase-like_dom_sf"/>
</dbReference>
<dbReference type="Gene3D" id="3.30.565.10">
    <property type="entry name" value="Histidine kinase-like ATPase, C-terminal domain"/>
    <property type="match status" value="1"/>
</dbReference>
<keyword evidence="3 11" id="KW-0597">Phosphoprotein</keyword>
<dbReference type="PROSITE" id="PS50109">
    <property type="entry name" value="HIS_KIN"/>
    <property type="match status" value="1"/>
</dbReference>
<dbReference type="InterPro" id="IPR000719">
    <property type="entry name" value="Prot_kinase_dom"/>
</dbReference>
<evidence type="ECO:0000313" key="16">
    <source>
        <dbReference type="EMBL" id="EIJ42166.1"/>
    </source>
</evidence>
<dbReference type="EC" id="2.7.13.3" evidence="2"/>
<evidence type="ECO:0000256" key="3">
    <source>
        <dbReference type="ARBA" id="ARBA00022553"/>
    </source>
</evidence>
<dbReference type="InterPro" id="IPR029016">
    <property type="entry name" value="GAF-like_dom_sf"/>
</dbReference>
<dbReference type="Proteomes" id="UP000005744">
    <property type="component" value="Unassembled WGS sequence"/>
</dbReference>
<dbReference type="PROSITE" id="PS50110">
    <property type="entry name" value="RESPONSE_REGULATORY"/>
    <property type="match status" value="1"/>
</dbReference>
<dbReference type="SMART" id="SM00448">
    <property type="entry name" value="REC"/>
    <property type="match status" value="1"/>
</dbReference>
<evidence type="ECO:0000256" key="8">
    <source>
        <dbReference type="ARBA" id="ARBA00023012"/>
    </source>
</evidence>
<feature type="domain" description="Histidine kinase" evidence="14">
    <location>
        <begin position="1560"/>
        <end position="1780"/>
    </location>
</feature>
<dbReference type="InterPro" id="IPR053159">
    <property type="entry name" value="Hybrid_Histidine_Kinase"/>
</dbReference>
<dbReference type="RefSeq" id="WP_002684860.1">
    <property type="nucleotide sequence ID" value="NZ_JH600070.1"/>
</dbReference>
<dbReference type="InterPro" id="IPR003018">
    <property type="entry name" value="GAF"/>
</dbReference>
<dbReference type="Gene3D" id="3.30.450.40">
    <property type="match status" value="1"/>
</dbReference>
<keyword evidence="12" id="KW-0175">Coiled coil</keyword>
<dbReference type="Pfam" id="PF00069">
    <property type="entry name" value="Pkinase"/>
    <property type="match status" value="1"/>
</dbReference>
<dbReference type="SUPFAM" id="SSF52540">
    <property type="entry name" value="P-loop containing nucleoside triphosphate hydrolases"/>
    <property type="match status" value="1"/>
</dbReference>
<dbReference type="SUPFAM" id="SSF55874">
    <property type="entry name" value="ATPase domain of HSP90 chaperone/DNA topoisomerase II/histidine kinase"/>
    <property type="match status" value="1"/>
</dbReference>
<dbReference type="SMART" id="SM00388">
    <property type="entry name" value="HisKA"/>
    <property type="match status" value="1"/>
</dbReference>
<dbReference type="InterPro" id="IPR004358">
    <property type="entry name" value="Sig_transdc_His_kin-like_C"/>
</dbReference>
<dbReference type="InterPro" id="IPR011006">
    <property type="entry name" value="CheY-like_superfamily"/>
</dbReference>
<keyword evidence="5" id="KW-0547">Nucleotide-binding</keyword>
<dbReference type="SMART" id="SM00065">
    <property type="entry name" value="GAF"/>
    <property type="match status" value="1"/>
</dbReference>
<dbReference type="PROSITE" id="PS50011">
    <property type="entry name" value="PROTEIN_KINASE_DOM"/>
    <property type="match status" value="1"/>
</dbReference>
<dbReference type="Gene3D" id="3.30.200.20">
    <property type="entry name" value="Phosphorylase Kinase, domain 1"/>
    <property type="match status" value="1"/>
</dbReference>
<dbReference type="SUPFAM" id="SSF47384">
    <property type="entry name" value="Homodimeric domain of signal transducing histidine kinase"/>
    <property type="match status" value="1"/>
</dbReference>
<dbReference type="SUPFAM" id="SSF56112">
    <property type="entry name" value="Protein kinase-like (PK-like)"/>
    <property type="match status" value="1"/>
</dbReference>
<evidence type="ECO:0000259" key="15">
    <source>
        <dbReference type="PROSITE" id="PS50110"/>
    </source>
</evidence>
<reference evidence="16 17" key="1">
    <citation type="submission" date="2011-11" db="EMBL/GenBank/DDBJ databases">
        <title>Improved High-Quality Draft sequence of Beggiatoa alba B18lD.</title>
        <authorList>
            <consortium name="US DOE Joint Genome Institute"/>
            <person name="Lucas S."/>
            <person name="Han J."/>
            <person name="Lapidus A."/>
            <person name="Cheng J.-F."/>
            <person name="Goodwin L."/>
            <person name="Pitluck S."/>
            <person name="Peters L."/>
            <person name="Mikhailova N."/>
            <person name="Held B."/>
            <person name="Detter J.C."/>
            <person name="Han C."/>
            <person name="Tapia R."/>
            <person name="Land M."/>
            <person name="Hauser L."/>
            <person name="Kyrpides N."/>
            <person name="Ivanova N."/>
            <person name="Pagani I."/>
            <person name="Samuel K."/>
            <person name="Teske A."/>
            <person name="Mueller J."/>
            <person name="Woyke T."/>
        </authorList>
    </citation>
    <scope>NUCLEOTIDE SEQUENCE [LARGE SCALE GENOMIC DNA]</scope>
    <source>
        <strain evidence="16 17">B18LD</strain>
    </source>
</reference>
<feature type="modified residue" description="4-aspartylphosphate" evidence="11">
    <location>
        <position position="1980"/>
    </location>
</feature>
<dbReference type="Gene3D" id="3.40.50.2300">
    <property type="match status" value="1"/>
</dbReference>
<dbReference type="SMART" id="SM00220">
    <property type="entry name" value="S_TKc"/>
    <property type="match status" value="1"/>
</dbReference>
<evidence type="ECO:0000259" key="13">
    <source>
        <dbReference type="PROSITE" id="PS50011"/>
    </source>
</evidence>
<keyword evidence="7" id="KW-0067">ATP-binding</keyword>
<evidence type="ECO:0000256" key="2">
    <source>
        <dbReference type="ARBA" id="ARBA00012438"/>
    </source>
</evidence>
<gene>
    <name evidence="16" type="ORF">BegalDRAFT_1269</name>
</gene>
<evidence type="ECO:0000256" key="12">
    <source>
        <dbReference type="SAM" id="Coils"/>
    </source>
</evidence>
<dbReference type="GO" id="GO:0000155">
    <property type="term" value="F:phosphorelay sensor kinase activity"/>
    <property type="evidence" value="ECO:0007669"/>
    <property type="project" value="InterPro"/>
</dbReference>
<dbReference type="HOGENOM" id="CLU_000445_34_2_6"/>
<protein>
    <recommendedName>
        <fullName evidence="10">Sensory/regulatory protein RpfC</fullName>
        <ecNumber evidence="2">2.7.13.3</ecNumber>
    </recommendedName>
</protein>
<feature type="coiled-coil region" evidence="12">
    <location>
        <begin position="736"/>
        <end position="763"/>
    </location>
</feature>
<dbReference type="PRINTS" id="PR00344">
    <property type="entry name" value="BCTRLSENSOR"/>
</dbReference>
<keyword evidence="17" id="KW-1185">Reference proteome</keyword>
<organism evidence="16 17">
    <name type="scientific">Beggiatoa alba B18LD</name>
    <dbReference type="NCBI Taxonomy" id="395493"/>
    <lineage>
        <taxon>Bacteria</taxon>
        <taxon>Pseudomonadati</taxon>
        <taxon>Pseudomonadota</taxon>
        <taxon>Gammaproteobacteria</taxon>
        <taxon>Thiotrichales</taxon>
        <taxon>Thiotrichaceae</taxon>
        <taxon>Beggiatoa</taxon>
    </lineage>
</organism>
<dbReference type="eggNOG" id="COG3899">
    <property type="taxonomic scope" value="Bacteria"/>
</dbReference>
<sequence length="2059" mass="234071">MGYTLLEKLSDSVYTQIYRGYRNSDQLPIICKVLSNPHPSPKEIAQFQREYYLTRRLNSHAGFIRAYDLLAYKNTWVMVLEDIGGKALSELLKIYKNDIHQFLRFAIRLTEIVGELHQCNIIHKDINPSNIIINEKTGQIQLIDFEIATELSRETQEICSLDTLEGNLCYISPEQTGRMNRSVDYRTDLYSLGITWYEVLTGRLPFEAHDAMEWVHCHIAKIPPAPIDINPNIPYVLSAIIMRLLEKTAENRYQSTYGLQVDLHKCLVQQEETGHIENFPLASKDASSYFQITEKLYGREMEIDVLLDSFDRVSQGGAELMLVAGYSGIGKSALVHEVHKPFVKKRGYFVSGKFDQFKRNIPYDSIFQAFRGLVRQLLTESDNQLILWREKLSSYLGPNGQVLIDVVPEIEQIIGTQPPVPELSPSATRNRFNLVLLNFISAFSATQPLVIFLDDLQWADTATLQLLELLMGDEKQHHLFIIGAYRDNEVDEFHPLMLTLKNIEQLGIQVNTITLKPLALPHVMQLIADSLKSTPIEVIPVAQLCWEKTLGNPFFLNQLLHMFHHSGAIFFDKVNGTWQWHLEQMQQATISDNVIDLMVKKIKQQPPESQVVLELAACIGNQFDLKTLSIVYQKSLTETAEALWQALREELILPLGNIYKFVNKISDYNNIVTKELDSVEIDNQIGALIPLYRFIHDRVQQAAYSLIDETQKNATHLQVGRLLLENSSTVELEERLFDIVNHLNRAEKLIEQANERKRLAELNLMAGKTAKSSAAYEPALSYLQHGLSLLPADTWTTDYPLSLNLYVEATEAAFLNGDYEQMNQWAALVLQHSHDLLDKVRIYEIQIQAFMAQNQPLKAIELALDVLRLLGVFFPKKTSMLHILRDIYRARFILLGKNIEQLRHLPITTKPHDLAVMRIMNRIYSAAYIADTKQMILTSIKLMSFSVQRGNSPISAFAYASYGLILCGVIGDISTGHRFGKLALQVLEDFNANELKCRTYFMVYNFVWHWEAALEETLAPLLEAYQVGVDTGELEFAGYSIFMYCNYSFFAGHTLEELTQETAKYVMAIDQIQQQTPLYYNQIVLQTILNLRGANEQQPWLLVGEAYDETKMLPIHTHANDITALAFLYVHKIMLCYWFERYDLVVNYAEQVNPMGIASMFHSTVFHFYSALARLALMQTGDKKAQQQYARALRENVRNIKTWAKHAPMNNAHRYALIQAEQARLDKNIPKTIQYYKQAMTLAKKNHFRHEEGLICERYAHFWQQQADSNISATYIKEAFYLYQLWGATAKLEVLKLRYPELSLGIAAKSLTISQRTRTINTSNNNTRRGSASDSLDLSTIIKASRSLSEEIQLARLLKKLISIVMENAGAQHGMLLLEKNNQWYIEAHSNTQNLVIMPSHPVKKTSEQEISVLPVPLIQQVIYTRQPKIIDNAQEDNLYNTDRYIQAQQVKSILCSPVIHQGKLIAIIYLENNLSNAVFTADRLELVQLIASQLAISIENARLYANLEEKVEQRTEKLAQANQSIQELNQRLEEENQKLAVARQVALQATESKSAFLANMSHEIRTPMNAIVGITNILDETPLNEEQKEYLNIIRTSSNTLLTLINDILDFSKIEANKLILEKREFDLRVCVEDALNLISSRVAEKQLNIVYRMDANVAQSIIGDSIRLKQILINLLGNAVKFTEQGEIQLYIQAKTEDNQQQIQFTVKDTGIGIAPNHLGHLFQSFTQADASTTRKYGGTGLGLAISKRLCELMQGQIWVESELGIGSAFHFTIQATIAQNQPQQVLYDKHPRLQGKTVLLTHLLPSNQVLLQEQSQCWGMHVITDVTTALQTPIDLALIDITLGDIPEAVLKLTCPVIALTNLYVKTQRQSLAFACLTKPIRPRRLLDVYLQALEAVSPTPMNQTQPVAIPEPVTLPTPAVTNISSLNILLVDDNAVNRKVGLLQLKKLGYQADTATDGLDALTVLRAKNYDIVLMDMQMPKMDGLEATRIIIETWQESERPWIIAMTANAMKEDREKCFAAGMQDYITKPVLAADLQLAIERAKEARQQLMMNAS</sequence>
<keyword evidence="8" id="KW-0902">Two-component regulatory system</keyword>
<dbReference type="STRING" id="395493.BegalDRAFT_1269"/>
<dbReference type="InterPro" id="IPR036890">
    <property type="entry name" value="HATPase_C_sf"/>
</dbReference>
<proteinExistence type="predicted"/>
<dbReference type="FunFam" id="3.30.565.10:FF:000010">
    <property type="entry name" value="Sensor histidine kinase RcsC"/>
    <property type="match status" value="1"/>
</dbReference>
<evidence type="ECO:0000256" key="6">
    <source>
        <dbReference type="ARBA" id="ARBA00022777"/>
    </source>
</evidence>
<dbReference type="GO" id="GO:0005524">
    <property type="term" value="F:ATP binding"/>
    <property type="evidence" value="ECO:0007669"/>
    <property type="project" value="UniProtKB-KW"/>
</dbReference>
<dbReference type="Pfam" id="PF01590">
    <property type="entry name" value="GAF"/>
    <property type="match status" value="1"/>
</dbReference>
<dbReference type="eggNOG" id="COG0515">
    <property type="taxonomic scope" value="Bacteria"/>
</dbReference>
<dbReference type="Gene3D" id="1.10.510.10">
    <property type="entry name" value="Transferase(Phosphotransferase) domain 1"/>
    <property type="match status" value="1"/>
</dbReference>
<dbReference type="CDD" id="cd14014">
    <property type="entry name" value="STKc_PknB_like"/>
    <property type="match status" value="1"/>
</dbReference>
<comment type="subunit">
    <text evidence="9">At low DSF concentrations, interacts with RpfF.</text>
</comment>
<comment type="catalytic activity">
    <reaction evidence="1">
        <text>ATP + protein L-histidine = ADP + protein N-phospho-L-histidine.</text>
        <dbReference type="EC" id="2.7.13.3"/>
    </reaction>
</comment>
<evidence type="ECO:0000259" key="14">
    <source>
        <dbReference type="PROSITE" id="PS50109"/>
    </source>
</evidence>
<dbReference type="SUPFAM" id="SSF55781">
    <property type="entry name" value="GAF domain-like"/>
    <property type="match status" value="1"/>
</dbReference>
<dbReference type="FunFam" id="1.10.287.130:FF:000002">
    <property type="entry name" value="Two-component osmosensing histidine kinase"/>
    <property type="match status" value="1"/>
</dbReference>
<accession>I3CEX3</accession>
<dbReference type="Pfam" id="PF00512">
    <property type="entry name" value="HisKA"/>
    <property type="match status" value="1"/>
</dbReference>
<feature type="domain" description="Response regulatory" evidence="15">
    <location>
        <begin position="1931"/>
        <end position="2048"/>
    </location>
</feature>
<dbReference type="InterPro" id="IPR027417">
    <property type="entry name" value="P-loop_NTPase"/>
</dbReference>
<dbReference type="CDD" id="cd00082">
    <property type="entry name" value="HisKA"/>
    <property type="match status" value="1"/>
</dbReference>
<evidence type="ECO:0000256" key="7">
    <source>
        <dbReference type="ARBA" id="ARBA00022840"/>
    </source>
</evidence>
<dbReference type="CDD" id="cd17546">
    <property type="entry name" value="REC_hyHK_CKI1_RcsC-like"/>
    <property type="match status" value="1"/>
</dbReference>
<dbReference type="InterPro" id="IPR003594">
    <property type="entry name" value="HATPase_dom"/>
</dbReference>
<dbReference type="Pfam" id="PF02518">
    <property type="entry name" value="HATPase_c"/>
    <property type="match status" value="1"/>
</dbReference>
<dbReference type="Pfam" id="PF13191">
    <property type="entry name" value="AAA_16"/>
    <property type="match status" value="1"/>
</dbReference>